<feature type="domain" description="Penicillin-binding protein transpeptidase" evidence="24">
    <location>
        <begin position="391"/>
        <end position="687"/>
    </location>
</feature>
<keyword evidence="18" id="KW-0511">Multifunctional enzyme</keyword>
<name>A0ABZ0QTL1_9FIRM</name>
<evidence type="ECO:0000313" key="26">
    <source>
        <dbReference type="EMBL" id="WPD19848.1"/>
    </source>
</evidence>
<evidence type="ECO:0000256" key="8">
    <source>
        <dbReference type="ARBA" id="ARBA00022676"/>
    </source>
</evidence>
<dbReference type="PANTHER" id="PTHR32282">
    <property type="entry name" value="BINDING PROTEIN TRANSPEPTIDASE, PUTATIVE-RELATED"/>
    <property type="match status" value="1"/>
</dbReference>
<evidence type="ECO:0000256" key="19">
    <source>
        <dbReference type="ARBA" id="ARBA00023316"/>
    </source>
</evidence>
<organism evidence="26 27">
    <name type="scientific">Thermaerobacter composti</name>
    <dbReference type="NCBI Taxonomy" id="554949"/>
    <lineage>
        <taxon>Bacteria</taxon>
        <taxon>Bacillati</taxon>
        <taxon>Bacillota</taxon>
        <taxon>Clostridia</taxon>
        <taxon>Eubacteriales</taxon>
        <taxon>Clostridiales Family XVII. Incertae Sedis</taxon>
        <taxon>Thermaerobacter</taxon>
    </lineage>
</organism>
<dbReference type="Pfam" id="PF00912">
    <property type="entry name" value="Transgly"/>
    <property type="match status" value="1"/>
</dbReference>
<keyword evidence="9" id="KW-0808">Transferase</keyword>
<dbReference type="InterPro" id="IPR036950">
    <property type="entry name" value="PBP_transglycosylase"/>
</dbReference>
<dbReference type="RefSeq" id="WP_318751308.1">
    <property type="nucleotide sequence ID" value="NZ_CP132508.1"/>
</dbReference>
<keyword evidence="17" id="KW-0046">Antibiotic resistance</keyword>
<comment type="subcellular location">
    <subcellularLocation>
        <location evidence="2">Cell membrane</location>
        <topology evidence="2">Single-pass type II membrane protein</topology>
    </subcellularLocation>
</comment>
<dbReference type="SUPFAM" id="SSF53955">
    <property type="entry name" value="Lysozyme-like"/>
    <property type="match status" value="1"/>
</dbReference>
<evidence type="ECO:0000256" key="11">
    <source>
        <dbReference type="ARBA" id="ARBA00022801"/>
    </source>
</evidence>
<dbReference type="InterPro" id="IPR001460">
    <property type="entry name" value="PCN-bd_Tpept"/>
</dbReference>
<feature type="compositionally biased region" description="Basic and acidic residues" evidence="23">
    <location>
        <begin position="243"/>
        <end position="254"/>
    </location>
</feature>
<evidence type="ECO:0000256" key="16">
    <source>
        <dbReference type="ARBA" id="ARBA00023136"/>
    </source>
</evidence>
<keyword evidence="7" id="KW-0645">Protease</keyword>
<dbReference type="PANTHER" id="PTHR32282:SF11">
    <property type="entry name" value="PENICILLIN-BINDING PROTEIN 1B"/>
    <property type="match status" value="1"/>
</dbReference>
<comment type="function">
    <text evidence="1">Cell wall formation. Synthesis of cross-linked peptidoglycan from the lipid intermediates. The enzyme has a penicillin-insensitive transglycosylase N-terminal domain (formation of linear glycan strands) and a penicillin-sensitive transpeptidase C-terminal domain (cross-linking of the peptide subunits).</text>
</comment>
<evidence type="ECO:0000313" key="27">
    <source>
        <dbReference type="Proteomes" id="UP001304683"/>
    </source>
</evidence>
<evidence type="ECO:0000256" key="17">
    <source>
        <dbReference type="ARBA" id="ARBA00023251"/>
    </source>
</evidence>
<evidence type="ECO:0000256" key="12">
    <source>
        <dbReference type="ARBA" id="ARBA00022960"/>
    </source>
</evidence>
<dbReference type="Gene3D" id="1.10.3810.10">
    <property type="entry name" value="Biosynthetic peptidoglycan transglycosylase-like"/>
    <property type="match status" value="1"/>
</dbReference>
<dbReference type="Proteomes" id="UP001304683">
    <property type="component" value="Chromosome"/>
</dbReference>
<dbReference type="SUPFAM" id="SSF49503">
    <property type="entry name" value="Cupredoxins"/>
    <property type="match status" value="1"/>
</dbReference>
<keyword evidence="5" id="KW-1003">Cell membrane</keyword>
<evidence type="ECO:0000256" key="14">
    <source>
        <dbReference type="ARBA" id="ARBA00022984"/>
    </source>
</evidence>
<evidence type="ECO:0000256" key="4">
    <source>
        <dbReference type="ARBA" id="ARBA00018638"/>
    </source>
</evidence>
<evidence type="ECO:0000256" key="13">
    <source>
        <dbReference type="ARBA" id="ARBA00022968"/>
    </source>
</evidence>
<dbReference type="Pfam" id="PF00905">
    <property type="entry name" value="Transpeptidase"/>
    <property type="match status" value="1"/>
</dbReference>
<dbReference type="EMBL" id="CP132508">
    <property type="protein sequence ID" value="WPD19848.1"/>
    <property type="molecule type" value="Genomic_DNA"/>
</dbReference>
<feature type="compositionally biased region" description="Gly residues" evidence="23">
    <location>
        <begin position="933"/>
        <end position="943"/>
    </location>
</feature>
<keyword evidence="16" id="KW-0472">Membrane</keyword>
<evidence type="ECO:0000256" key="5">
    <source>
        <dbReference type="ARBA" id="ARBA00022475"/>
    </source>
</evidence>
<dbReference type="SUPFAM" id="SSF56601">
    <property type="entry name" value="beta-lactamase/transpeptidase-like"/>
    <property type="match status" value="1"/>
</dbReference>
<dbReference type="InterPro" id="IPR008972">
    <property type="entry name" value="Cupredoxin"/>
</dbReference>
<evidence type="ECO:0000256" key="20">
    <source>
        <dbReference type="ARBA" id="ARBA00034000"/>
    </source>
</evidence>
<dbReference type="EC" id="2.4.99.28" evidence="21"/>
<comment type="catalytic activity">
    <reaction evidence="22">
        <text>[GlcNAc-(1-&gt;4)-Mur2Ac(oyl-L-Ala-gamma-D-Glu-L-Lys-D-Ala-D-Ala)](n)-di-trans,octa-cis-undecaprenyl diphosphate + beta-D-GlcNAc-(1-&gt;4)-Mur2Ac(oyl-L-Ala-gamma-D-Glu-L-Lys-D-Ala-D-Ala)-di-trans,octa-cis-undecaprenyl diphosphate = [GlcNAc-(1-&gt;4)-Mur2Ac(oyl-L-Ala-gamma-D-Glu-L-Lys-D-Ala-D-Ala)](n+1)-di-trans,octa-cis-undecaprenyl diphosphate + di-trans,octa-cis-undecaprenyl diphosphate + H(+)</text>
        <dbReference type="Rhea" id="RHEA:23708"/>
        <dbReference type="Rhea" id="RHEA-COMP:9602"/>
        <dbReference type="Rhea" id="RHEA-COMP:9603"/>
        <dbReference type="ChEBI" id="CHEBI:15378"/>
        <dbReference type="ChEBI" id="CHEBI:58405"/>
        <dbReference type="ChEBI" id="CHEBI:60033"/>
        <dbReference type="ChEBI" id="CHEBI:78435"/>
        <dbReference type="EC" id="2.4.99.28"/>
    </reaction>
</comment>
<proteinExistence type="predicted"/>
<evidence type="ECO:0000256" key="6">
    <source>
        <dbReference type="ARBA" id="ARBA00022645"/>
    </source>
</evidence>
<dbReference type="Gene3D" id="3.40.710.10">
    <property type="entry name" value="DD-peptidase/beta-lactamase superfamily"/>
    <property type="match status" value="1"/>
</dbReference>
<keyword evidence="11" id="KW-0378">Hydrolase</keyword>
<keyword evidence="13" id="KW-0735">Signal-anchor</keyword>
<dbReference type="InterPro" id="IPR023346">
    <property type="entry name" value="Lysozyme-like_dom_sf"/>
</dbReference>
<dbReference type="InterPro" id="IPR001264">
    <property type="entry name" value="Glyco_trans_51"/>
</dbReference>
<dbReference type="InterPro" id="IPR012338">
    <property type="entry name" value="Beta-lactam/transpept-like"/>
</dbReference>
<evidence type="ECO:0000256" key="10">
    <source>
        <dbReference type="ARBA" id="ARBA00022692"/>
    </source>
</evidence>
<protein>
    <recommendedName>
        <fullName evidence="4">Penicillin-binding protein 1A</fullName>
        <ecNumber evidence="21">2.4.99.28</ecNumber>
        <ecNumber evidence="3">3.4.16.4</ecNumber>
    </recommendedName>
</protein>
<keyword evidence="15" id="KW-1133">Transmembrane helix</keyword>
<feature type="region of interest" description="Disordered" evidence="23">
    <location>
        <begin position="910"/>
        <end position="944"/>
    </location>
</feature>
<gene>
    <name evidence="26" type="ORF">Q5761_04130</name>
</gene>
<evidence type="ECO:0000256" key="21">
    <source>
        <dbReference type="ARBA" id="ARBA00044770"/>
    </source>
</evidence>
<keyword evidence="14" id="KW-0573">Peptidoglycan synthesis</keyword>
<comment type="catalytic activity">
    <reaction evidence="20">
        <text>Preferential cleavage: (Ac)2-L-Lys-D-Ala-|-D-Ala. Also transpeptidation of peptidyl-alanyl moieties that are N-acyl substituents of D-alanine.</text>
        <dbReference type="EC" id="3.4.16.4"/>
    </reaction>
</comment>
<evidence type="ECO:0000256" key="7">
    <source>
        <dbReference type="ARBA" id="ARBA00022670"/>
    </source>
</evidence>
<evidence type="ECO:0000256" key="3">
    <source>
        <dbReference type="ARBA" id="ARBA00012448"/>
    </source>
</evidence>
<evidence type="ECO:0000256" key="15">
    <source>
        <dbReference type="ARBA" id="ARBA00022989"/>
    </source>
</evidence>
<evidence type="ECO:0000256" key="1">
    <source>
        <dbReference type="ARBA" id="ARBA00002624"/>
    </source>
</evidence>
<evidence type="ECO:0000256" key="18">
    <source>
        <dbReference type="ARBA" id="ARBA00023268"/>
    </source>
</evidence>
<reference evidence="26 27" key="1">
    <citation type="submission" date="2023-08" db="EMBL/GenBank/DDBJ databases">
        <title>Genome sequence of Thermaerobacter compostii strain Ins1, a spore-forming filamentous bacterium isolated from a deep geothermal reservoir.</title>
        <authorList>
            <person name="Bregnard D."/>
            <person name="Gonzalez D."/>
            <person name="Junier P."/>
        </authorList>
    </citation>
    <scope>NUCLEOTIDE SEQUENCE [LARGE SCALE GENOMIC DNA]</scope>
    <source>
        <strain evidence="26 27">Ins1</strain>
    </source>
</reference>
<keyword evidence="6" id="KW-0121">Carboxypeptidase</keyword>
<evidence type="ECO:0000256" key="9">
    <source>
        <dbReference type="ARBA" id="ARBA00022679"/>
    </source>
</evidence>
<keyword evidence="27" id="KW-1185">Reference proteome</keyword>
<keyword evidence="10" id="KW-0812">Transmembrane</keyword>
<evidence type="ECO:0000256" key="22">
    <source>
        <dbReference type="ARBA" id="ARBA00049902"/>
    </source>
</evidence>
<dbReference type="InterPro" id="IPR050396">
    <property type="entry name" value="Glycosyltr_51/Transpeptidase"/>
</dbReference>
<keyword evidence="19" id="KW-0961">Cell wall biogenesis/degradation</keyword>
<evidence type="ECO:0000256" key="23">
    <source>
        <dbReference type="SAM" id="MobiDB-lite"/>
    </source>
</evidence>
<evidence type="ECO:0000259" key="25">
    <source>
        <dbReference type="Pfam" id="PF00912"/>
    </source>
</evidence>
<dbReference type="NCBIfam" id="TIGR02074">
    <property type="entry name" value="PBP_1a_fam"/>
    <property type="match status" value="1"/>
</dbReference>
<feature type="domain" description="Glycosyl transferase family 51" evidence="25">
    <location>
        <begin position="78"/>
        <end position="268"/>
    </location>
</feature>
<dbReference type="EC" id="3.4.16.4" evidence="3"/>
<feature type="region of interest" description="Disordered" evidence="23">
    <location>
        <begin position="227"/>
        <end position="254"/>
    </location>
</feature>
<keyword evidence="8" id="KW-0328">Glycosyltransferase</keyword>
<keyword evidence="12" id="KW-0133">Cell shape</keyword>
<accession>A0ABZ0QTL1</accession>
<evidence type="ECO:0000259" key="24">
    <source>
        <dbReference type="Pfam" id="PF00905"/>
    </source>
</evidence>
<feature type="region of interest" description="Disordered" evidence="23">
    <location>
        <begin position="778"/>
        <end position="801"/>
    </location>
</feature>
<sequence>MAGYPHGSGAGGRGPRRRNPWWRRVRWMRLFLFLVFLFGISGTMLAAGFMVGAVRAMGPITALRPQVAQTSFIYDRHGELLTEIQGPENRIVVPLERIPEHVRNAFIAIEDERFYEHFGVDPIGIARAVINNLRGGHLQGASTITQQLARSAFLTQERTWRRKIQEAILAIELERRFTKDEILEMYLNQIYFGNGAYGIQAASYTYFGKPVEELTIAEAAVLAGIPKNPSAYPPPPIPDPGEEPSKEDRERAEHGRWKERQRLVLAKMRQLGYITEEQYQAALEEDVLANRPKVNTQSPRPDQDVFGHVVDYIIEETERVLAEQLRATHGLDAAAAQARARELLYQGGLRIYSTVDPELQRAAYRAQQEHLRALGYPMPTPDDPNRGPQAAAVLIDVENAQIVAMVGGRSYEKPLGGRDWNFAEDSRRGLGSATKPLTAYGPALAAGYTPATAVDDVAVAVPSGGGTHVIANFEPRYFGYTPFRFGLKRSINTVAVRAVQLVGVDQAWEFGRRLGLPLVDRDRDVAPLALGSFTEGVSPLQVADAYATLARGGVREPAYIVAEIRDAQGRVLYRHQSQKEAVVDERVAYLLADMMREVMEPHRFPTDSRLYRPSTGTGYSVHNNYFRRPAAGKTGTNDDRDVWFVGFTPQYAAAVWVGYAVPDKETGRLPANASGARVPGPIWGRIMAAAHQGKPVRWFDPPDGIVTATVCANTGLLPGPHCPEDMRYREVFAAGTQPTQAEDLWVTLPVCAENPELVYAPGCACTPTEKAFFNRPRAEVPTGYPQPRDYALRPPDPTKASCTTAPAFQRDRAPNEIWLTPEGPVPGELAVTGEPGGTATIRITDVAGRDHRVTVPLPDRQIQVAASQSVEVPLTLPAEPGDHEFRVTATSAAPDGGTTTMVVRLRVTVRGAEAEPGGEQGEPGAGDDEGGRGRGPGGGGGGVAATVTVRLAGPATQLLAPGGPLRVTAGQAVQLVIADGLGQPHEGVRVSINGRPAPGGGGRIDVPAGQQVTLTLTFRQPGRYQVEIDHDDHQESARVVVEAVPAQGEGDDGGDGDDEAAGGQAVLPLGPGAWRVDWDRWWAGLTRRAA</sequence>
<evidence type="ECO:0000256" key="2">
    <source>
        <dbReference type="ARBA" id="ARBA00004401"/>
    </source>
</evidence>